<keyword evidence="1" id="KW-0129">CBS domain</keyword>
<dbReference type="InterPro" id="IPR000644">
    <property type="entry name" value="CBS_dom"/>
</dbReference>
<dbReference type="PROSITE" id="PS51371">
    <property type="entry name" value="CBS"/>
    <property type="match status" value="2"/>
</dbReference>
<name>A0A6C0ERV7_9ZZZZ</name>
<dbReference type="InterPro" id="IPR051257">
    <property type="entry name" value="Diverse_CBS-Domain"/>
</dbReference>
<dbReference type="AlphaFoldDB" id="A0A6C0ERV7"/>
<dbReference type="Gene3D" id="3.10.580.10">
    <property type="entry name" value="CBS-domain"/>
    <property type="match status" value="1"/>
</dbReference>
<evidence type="ECO:0000256" key="1">
    <source>
        <dbReference type="ARBA" id="ARBA00023122"/>
    </source>
</evidence>
<protein>
    <recommendedName>
        <fullName evidence="2">CBS domain-containing protein</fullName>
    </recommendedName>
</protein>
<dbReference type="EMBL" id="MN738927">
    <property type="protein sequence ID" value="QHT31916.1"/>
    <property type="molecule type" value="Genomic_DNA"/>
</dbReference>
<dbReference type="InterPro" id="IPR046342">
    <property type="entry name" value="CBS_dom_sf"/>
</dbReference>
<dbReference type="SMART" id="SM00116">
    <property type="entry name" value="CBS"/>
    <property type="match status" value="2"/>
</dbReference>
<accession>A0A6C0ERV7</accession>
<dbReference type="SUPFAM" id="SSF54631">
    <property type="entry name" value="CBS-domain pair"/>
    <property type="match status" value="1"/>
</dbReference>
<evidence type="ECO:0000313" key="3">
    <source>
        <dbReference type="EMBL" id="QHT31916.1"/>
    </source>
</evidence>
<feature type="domain" description="CBS" evidence="2">
    <location>
        <begin position="58"/>
        <end position="118"/>
    </location>
</feature>
<reference evidence="3" key="1">
    <citation type="journal article" date="2020" name="Nature">
        <title>Giant virus diversity and host interactions through global metagenomics.</title>
        <authorList>
            <person name="Schulz F."/>
            <person name="Roux S."/>
            <person name="Paez-Espino D."/>
            <person name="Jungbluth S."/>
            <person name="Walsh D.A."/>
            <person name="Denef V.J."/>
            <person name="McMahon K.D."/>
            <person name="Konstantinidis K.T."/>
            <person name="Eloe-Fadrosh E.A."/>
            <person name="Kyrpides N.C."/>
            <person name="Woyke T."/>
        </authorList>
    </citation>
    <scope>NUCLEOTIDE SEQUENCE</scope>
    <source>
        <strain evidence="3">GVMAG-M-3300009155-48</strain>
    </source>
</reference>
<evidence type="ECO:0000259" key="2">
    <source>
        <dbReference type="PROSITE" id="PS51371"/>
    </source>
</evidence>
<feature type="domain" description="CBS" evidence="2">
    <location>
        <begin position="126"/>
        <end position="184"/>
    </location>
</feature>
<organism evidence="3">
    <name type="scientific">viral metagenome</name>
    <dbReference type="NCBI Taxonomy" id="1070528"/>
    <lineage>
        <taxon>unclassified sequences</taxon>
        <taxon>metagenomes</taxon>
        <taxon>organismal metagenomes</taxon>
    </lineage>
</organism>
<proteinExistence type="predicted"/>
<dbReference type="PANTHER" id="PTHR43080">
    <property type="entry name" value="CBS DOMAIN-CONTAINING PROTEIN CBSX3, MITOCHONDRIAL"/>
    <property type="match status" value="1"/>
</dbReference>
<sequence>MKYRVLHNNNIIQYFLYNFIKLYKNKEYDIVSRMLRRSLSTYAKLPVSALNVFQKSCYYKIDFKINENASVKEAVTRFTAFNIGCLAVTDKSNKVIGVCSERDFINKVAAFDKPANDVKVKDICTYGPSIIIAKKSDSLESCMNKMMFKDIRHLLVIDDNDEEFIGMISIKDLIKEILKQNNDTITRLSDFKIGKGAYFGSE</sequence>
<dbReference type="PANTHER" id="PTHR43080:SF2">
    <property type="entry name" value="CBS DOMAIN-CONTAINING PROTEIN"/>
    <property type="match status" value="1"/>
</dbReference>
<dbReference type="Pfam" id="PF00571">
    <property type="entry name" value="CBS"/>
    <property type="match status" value="2"/>
</dbReference>